<evidence type="ECO:0000256" key="7">
    <source>
        <dbReference type="ARBA" id="ARBA00022630"/>
    </source>
</evidence>
<dbReference type="PANTHER" id="PTHR11552:SF201">
    <property type="entry name" value="GLUCOSE-METHANOL-CHOLINE OXIDOREDUCTASE N-TERMINAL DOMAIN-CONTAINING PROTEIN"/>
    <property type="match status" value="1"/>
</dbReference>
<dbReference type="Gene3D" id="3.30.560.10">
    <property type="entry name" value="Glucose Oxidase, domain 3"/>
    <property type="match status" value="1"/>
</dbReference>
<keyword evidence="10" id="KW-0560">Oxidoreductase</keyword>
<evidence type="ECO:0000259" key="19">
    <source>
        <dbReference type="PROSITE" id="PS00624"/>
    </source>
</evidence>
<comment type="catalytic activity">
    <reaction evidence="17">
        <text>a pyranoside + acceptor = a pyranosid-3,4-diulose + reduced acceptor.</text>
        <dbReference type="EC" id="1.1.99.29"/>
    </reaction>
</comment>
<dbReference type="PIRSF" id="PIRSF000137">
    <property type="entry name" value="Alcohol_oxidase"/>
    <property type="match status" value="1"/>
</dbReference>
<dbReference type="InterPro" id="IPR000172">
    <property type="entry name" value="GMC_OxRdtase_N"/>
</dbReference>
<dbReference type="InterPro" id="IPR036188">
    <property type="entry name" value="FAD/NAD-bd_sf"/>
</dbReference>
<evidence type="ECO:0000256" key="18">
    <source>
        <dbReference type="PIRSR" id="PIRSR000137-2"/>
    </source>
</evidence>
<organism evidence="20 21">
    <name type="scientific">Agaricus bisporus var. burnettii</name>
    <dbReference type="NCBI Taxonomy" id="192524"/>
    <lineage>
        <taxon>Eukaryota</taxon>
        <taxon>Fungi</taxon>
        <taxon>Dikarya</taxon>
        <taxon>Basidiomycota</taxon>
        <taxon>Agaricomycotina</taxon>
        <taxon>Agaricomycetes</taxon>
        <taxon>Agaricomycetidae</taxon>
        <taxon>Agaricales</taxon>
        <taxon>Agaricineae</taxon>
        <taxon>Agaricaceae</taxon>
        <taxon>Agaricus</taxon>
    </lineage>
</organism>
<feature type="domain" description="Glucose-methanol-choline oxidoreductase N-terminal" evidence="19">
    <location>
        <begin position="273"/>
        <end position="287"/>
    </location>
</feature>
<evidence type="ECO:0000256" key="11">
    <source>
        <dbReference type="ARBA" id="ARBA00023180"/>
    </source>
</evidence>
<comment type="catalytic activity">
    <reaction evidence="14">
        <text>pyranose + acceptor = pyranos-2,3-diulose + reduced acceptor.</text>
        <dbReference type="EC" id="1.1.99.29"/>
    </reaction>
</comment>
<dbReference type="GO" id="GO:0033718">
    <property type="term" value="F:pyranose dehydrogenase (acceptor) activity"/>
    <property type="evidence" value="ECO:0007669"/>
    <property type="project" value="UniProtKB-EC"/>
</dbReference>
<keyword evidence="7" id="KW-0285">Flavoprotein</keyword>
<evidence type="ECO:0000256" key="15">
    <source>
        <dbReference type="ARBA" id="ARBA00034029"/>
    </source>
</evidence>
<dbReference type="SUPFAM" id="SSF54373">
    <property type="entry name" value="FAD-linked reductases, C-terminal domain"/>
    <property type="match status" value="1"/>
</dbReference>
<dbReference type="GO" id="GO:0005576">
    <property type="term" value="C:extracellular region"/>
    <property type="evidence" value="ECO:0007669"/>
    <property type="project" value="UniProtKB-SubCell"/>
</dbReference>
<comment type="catalytic activity">
    <reaction evidence="13">
        <text>pyranose + acceptor = pyranos-2-ulose + reduced acceptor.</text>
        <dbReference type="EC" id="1.1.99.29"/>
    </reaction>
</comment>
<evidence type="ECO:0000256" key="3">
    <source>
        <dbReference type="ARBA" id="ARBA00010790"/>
    </source>
</evidence>
<evidence type="ECO:0000256" key="10">
    <source>
        <dbReference type="ARBA" id="ARBA00023002"/>
    </source>
</evidence>
<evidence type="ECO:0000256" key="6">
    <source>
        <dbReference type="ARBA" id="ARBA00022525"/>
    </source>
</evidence>
<comment type="function">
    <text evidence="12">Catalyzes the single-oxidation or sequential double oxidation reaction of carbohydrates primarily at carbon-2 and/or carbon-3 with the concomitant reduction of the flavin. The enzyme exhibits a broad sugar substrate specificity, oxidizing different aldopyranoses to the corresponding C-1, C-2, C-3 or C-1,2, C-2,3 and C-3,4 (di)dehydro sugars with substrate-specific regioselectivity. Accepts only a narrow range of electron acceptors such as substituted benzoquinones and complexed metal ions and reacts extremely slowly with O(2) as acceptor. May play a role in the natural recycling of plant matter by oxidizing all major monosaccharides in lignocellulose and by reducing quinone compounds or reactive radical species generated during lignin depolymerization.</text>
</comment>
<evidence type="ECO:0000256" key="17">
    <source>
        <dbReference type="ARBA" id="ARBA00034059"/>
    </source>
</evidence>
<evidence type="ECO:0000256" key="13">
    <source>
        <dbReference type="ARBA" id="ARBA00033986"/>
    </source>
</evidence>
<evidence type="ECO:0000256" key="16">
    <source>
        <dbReference type="ARBA" id="ARBA00034050"/>
    </source>
</evidence>
<evidence type="ECO:0000313" key="20">
    <source>
        <dbReference type="EMBL" id="KAF7761459.1"/>
    </source>
</evidence>
<comment type="cofactor">
    <cofactor evidence="1 18">
        <name>FAD</name>
        <dbReference type="ChEBI" id="CHEBI:57692"/>
    </cofactor>
</comment>
<protein>
    <recommendedName>
        <fullName evidence="5">pyranose dehydrogenase (acceptor)</fullName>
        <ecNumber evidence="5">1.1.99.29</ecNumber>
    </recommendedName>
</protein>
<dbReference type="Proteomes" id="UP000629468">
    <property type="component" value="Unassembled WGS sequence"/>
</dbReference>
<feature type="binding site" evidence="18">
    <location>
        <begin position="556"/>
        <end position="557"/>
    </location>
    <ligand>
        <name>FAD</name>
        <dbReference type="ChEBI" id="CHEBI:57692"/>
    </ligand>
</feature>
<dbReference type="Pfam" id="PF00732">
    <property type="entry name" value="GMC_oxred_N"/>
    <property type="match status" value="1"/>
</dbReference>
<comment type="similarity">
    <text evidence="3">Belongs to the GMC oxidoreductase family.</text>
</comment>
<comment type="subcellular location">
    <subcellularLocation>
        <location evidence="2">Secreted</location>
    </subcellularLocation>
</comment>
<dbReference type="Pfam" id="PF05199">
    <property type="entry name" value="GMC_oxred_C"/>
    <property type="match status" value="1"/>
</dbReference>
<comment type="caution">
    <text evidence="20">The sequence shown here is derived from an EMBL/GenBank/DDBJ whole genome shotgun (WGS) entry which is preliminary data.</text>
</comment>
<dbReference type="PROSITE" id="PS00624">
    <property type="entry name" value="GMC_OXRED_2"/>
    <property type="match status" value="1"/>
</dbReference>
<name>A0A8H7C2F3_AGABI</name>
<gene>
    <name evidence="20" type="ORF">Agabi119p4_9451</name>
</gene>
<dbReference type="EMBL" id="JABXXO010000013">
    <property type="protein sequence ID" value="KAF7761459.1"/>
    <property type="molecule type" value="Genomic_DNA"/>
</dbReference>
<comment type="subunit">
    <text evidence="4">Monomer.</text>
</comment>
<sequence length="575" mass="63172">MATTSVFDYVIVGGGSAGLVVAARLTELQDISVCVLEAGGDITHTPEASVPGYGKALWFNKETDWGFLSVPQKHSEGAVLPMFRGKALGGSSMTGLMQLNRATAREYDALERIGNIGWNSAEIHKYMVKSQTLAYTPEELAENHFEADKKDFGSGPILNTPSPYKLTYRDEWYKALEECGVPYNANAIGGETMGSWMSPIAVHPKTRTRISSASAYYEPNKHRKNLTIITGAHVTRIQLNTTSGKPVAEGVYYETNGKKHVVSARKEVILSAGSIQTPQILELSGIGQKKILDKYGIPTVVELPGVGENYQVGFCINFVAMSYELKPGHESHHPLATSPEETISMITNICAFVPLPKLEDHQALLDLARKSNFSKIPPSVLNIQQEWFKDETMPQIELVTIPHFLPTAYQPEPDPEKRYLCVCGLLLHPFARGSIHINSSDAFKHPDIDLSAFDNEVDWQTFVQGAKLTRKVHLKTRAFNDVVAKEIAPGSDGDTQEGLEKYLKAQLVGGYHPVGTAAMMKKEEGGVVDNKLKVYGVDRLRVVDASILPFQLGTDPQTTIYAIAEKAADLIKEDI</sequence>
<evidence type="ECO:0000256" key="5">
    <source>
        <dbReference type="ARBA" id="ARBA00013177"/>
    </source>
</evidence>
<dbReference type="PANTHER" id="PTHR11552">
    <property type="entry name" value="GLUCOSE-METHANOL-CHOLINE GMC OXIDOREDUCTASE"/>
    <property type="match status" value="1"/>
</dbReference>
<dbReference type="Gene3D" id="3.50.50.60">
    <property type="entry name" value="FAD/NAD(P)-binding domain"/>
    <property type="match status" value="1"/>
</dbReference>
<evidence type="ECO:0000256" key="4">
    <source>
        <dbReference type="ARBA" id="ARBA00011245"/>
    </source>
</evidence>
<keyword evidence="6" id="KW-0964">Secreted</keyword>
<keyword evidence="11" id="KW-0325">Glycoprotein</keyword>
<dbReference type="InterPro" id="IPR012132">
    <property type="entry name" value="GMC_OxRdtase"/>
</dbReference>
<evidence type="ECO:0000256" key="9">
    <source>
        <dbReference type="ARBA" id="ARBA00022827"/>
    </source>
</evidence>
<evidence type="ECO:0000256" key="1">
    <source>
        <dbReference type="ARBA" id="ARBA00001974"/>
    </source>
</evidence>
<evidence type="ECO:0000256" key="2">
    <source>
        <dbReference type="ARBA" id="ARBA00004613"/>
    </source>
</evidence>
<keyword evidence="8" id="KW-0732">Signal</keyword>
<feature type="binding site" evidence="18">
    <location>
        <position position="234"/>
    </location>
    <ligand>
        <name>FAD</name>
        <dbReference type="ChEBI" id="CHEBI:57692"/>
    </ligand>
</feature>
<evidence type="ECO:0000256" key="14">
    <source>
        <dbReference type="ARBA" id="ARBA00034010"/>
    </source>
</evidence>
<evidence type="ECO:0000256" key="12">
    <source>
        <dbReference type="ARBA" id="ARBA00024699"/>
    </source>
</evidence>
<accession>A0A8H7C2F3</accession>
<reference evidence="20 21" key="1">
    <citation type="journal article" name="Sci. Rep.">
        <title>Telomere-to-telomere assembled and centromere annotated genomes of the two main subspecies of the button mushroom Agaricus bisporus reveal especially polymorphic chromosome ends.</title>
        <authorList>
            <person name="Sonnenberg A.S.M."/>
            <person name="Sedaghat-Telgerd N."/>
            <person name="Lavrijssen B."/>
            <person name="Ohm R.A."/>
            <person name="Hendrickx P.M."/>
            <person name="Scholtmeijer K."/>
            <person name="Baars J.J.P."/>
            <person name="van Peer A."/>
        </authorList>
    </citation>
    <scope>NUCLEOTIDE SEQUENCE [LARGE SCALE GENOMIC DNA]</scope>
    <source>
        <strain evidence="20 21">H119_p4</strain>
    </source>
</reference>
<dbReference type="GO" id="GO:0050660">
    <property type="term" value="F:flavin adenine dinucleotide binding"/>
    <property type="evidence" value="ECO:0007669"/>
    <property type="project" value="InterPro"/>
</dbReference>
<dbReference type="AlphaFoldDB" id="A0A8H7C2F3"/>
<dbReference type="InterPro" id="IPR007867">
    <property type="entry name" value="GMC_OxRtase_C"/>
</dbReference>
<evidence type="ECO:0000256" key="8">
    <source>
        <dbReference type="ARBA" id="ARBA00022729"/>
    </source>
</evidence>
<dbReference type="EC" id="1.1.99.29" evidence="5"/>
<proteinExistence type="inferred from homology"/>
<keyword evidence="9 18" id="KW-0274">FAD</keyword>
<comment type="catalytic activity">
    <reaction evidence="15">
        <text>pyranose + acceptor = pyranos-3-ulose + reduced acceptor.</text>
        <dbReference type="EC" id="1.1.99.29"/>
    </reaction>
</comment>
<dbReference type="SUPFAM" id="SSF51905">
    <property type="entry name" value="FAD/NAD(P)-binding domain"/>
    <property type="match status" value="1"/>
</dbReference>
<evidence type="ECO:0000313" key="21">
    <source>
        <dbReference type="Proteomes" id="UP000629468"/>
    </source>
</evidence>
<comment type="catalytic activity">
    <reaction evidence="16">
        <text>a pyranoside + acceptor = a pyranosid-3-ulose + reduced acceptor.</text>
        <dbReference type="EC" id="1.1.99.29"/>
    </reaction>
</comment>